<evidence type="ECO:0000313" key="2">
    <source>
        <dbReference type="Proteomes" id="UP000593594"/>
    </source>
</evidence>
<keyword evidence="2" id="KW-1185">Reference proteome</keyword>
<proteinExistence type="predicted"/>
<organism evidence="1 2">
    <name type="scientific">Kaustia mangrovi</name>
    <dbReference type="NCBI Taxonomy" id="2593653"/>
    <lineage>
        <taxon>Bacteria</taxon>
        <taxon>Pseudomonadati</taxon>
        <taxon>Pseudomonadota</taxon>
        <taxon>Alphaproteobacteria</taxon>
        <taxon>Hyphomicrobiales</taxon>
        <taxon>Parvibaculaceae</taxon>
        <taxon>Kaustia</taxon>
    </lineage>
</organism>
<dbReference type="AlphaFoldDB" id="A0A7S8C7I5"/>
<sequence>MPRIADLLDAIVAELGALDGIKDCARHGGRFDVAELKRFAVSAPAVRVAALGIRAVRQVDTGEQDARLRIGAFIATKDRPERSRDDAALAYVQRAIETAQLGRWGQLKVHPARDLTAESLYSGEVQATGIALWGVVWTQTVRIGDPDAELAP</sequence>
<dbReference type="EMBL" id="CP058214">
    <property type="protein sequence ID" value="QPC44629.1"/>
    <property type="molecule type" value="Genomic_DNA"/>
</dbReference>
<evidence type="ECO:0000313" key="1">
    <source>
        <dbReference type="EMBL" id="QPC44629.1"/>
    </source>
</evidence>
<dbReference type="KEGG" id="kmn:HW532_19130"/>
<name>A0A7S8C7I5_9HYPH</name>
<accession>A0A7S8C7I5</accession>
<dbReference type="Proteomes" id="UP000593594">
    <property type="component" value="Chromosome"/>
</dbReference>
<gene>
    <name evidence="1" type="ORF">HW532_19130</name>
</gene>
<reference evidence="1 2" key="1">
    <citation type="submission" date="2020-06" db="EMBL/GenBank/DDBJ databases">
        <title>Genome sequence of 2 isolates from Red Sea Mangroves.</title>
        <authorList>
            <person name="Sefrji F."/>
            <person name="Michoud G."/>
            <person name="Merlino G."/>
            <person name="Daffonchio D."/>
        </authorList>
    </citation>
    <scope>NUCLEOTIDE SEQUENCE [LARGE SCALE GENOMIC DNA]</scope>
    <source>
        <strain evidence="1 2">R1DC25</strain>
    </source>
</reference>
<dbReference type="RefSeq" id="WP_246479310.1">
    <property type="nucleotide sequence ID" value="NZ_CP058214.1"/>
</dbReference>
<protein>
    <submittedName>
        <fullName evidence="1">Uncharacterized protein</fullName>
    </submittedName>
</protein>